<keyword evidence="2" id="KW-1185">Reference proteome</keyword>
<dbReference type="EMBL" id="JACOGI010000002">
    <property type="protein sequence ID" value="MBC3516950.1"/>
    <property type="molecule type" value="Genomic_DNA"/>
</dbReference>
<dbReference type="PANTHER" id="PTHR37691">
    <property type="entry name" value="BLR3518 PROTEIN"/>
    <property type="match status" value="1"/>
</dbReference>
<name>A0A8J6IH06_9FIRM</name>
<organism evidence="1 2">
    <name type="scientific">Neobittarella massiliensis</name>
    <name type="common">ex Bilen et al. 2018</name>
    <dbReference type="NCBI Taxonomy" id="2041842"/>
    <lineage>
        <taxon>Bacteria</taxon>
        <taxon>Bacillati</taxon>
        <taxon>Bacillota</taxon>
        <taxon>Clostridia</taxon>
        <taxon>Eubacteriales</taxon>
        <taxon>Oscillospiraceae</taxon>
        <taxon>Neobittarella (ex Bilen et al. 2018)</taxon>
    </lineage>
</organism>
<sequence>MSKVLIHIDELPKWPLALGNIENLLQAAPPPGGCHYQVEIVANGPAVQAYTAPGSQIARMQSLAVRGVVFIACQNALRSNGISTQALPGFVHTVPAGIAELVDRQEEGWAYVKP</sequence>
<dbReference type="InterPro" id="IPR003787">
    <property type="entry name" value="Sulphur_relay_DsrE/F-like"/>
</dbReference>
<dbReference type="InterPro" id="IPR027396">
    <property type="entry name" value="DsrEFH-like"/>
</dbReference>
<dbReference type="SUPFAM" id="SSF75169">
    <property type="entry name" value="DsrEFH-like"/>
    <property type="match status" value="1"/>
</dbReference>
<dbReference type="Gene3D" id="3.40.1260.10">
    <property type="entry name" value="DsrEFH-like"/>
    <property type="match status" value="1"/>
</dbReference>
<protein>
    <submittedName>
        <fullName evidence="1">DsrE family protein</fullName>
    </submittedName>
</protein>
<proteinExistence type="predicted"/>
<reference evidence="1" key="1">
    <citation type="submission" date="2020-08" db="EMBL/GenBank/DDBJ databases">
        <authorList>
            <person name="Liu C."/>
            <person name="Sun Q."/>
        </authorList>
    </citation>
    <scope>NUCLEOTIDE SEQUENCE</scope>
    <source>
        <strain evidence="1">NSJ-65</strain>
    </source>
</reference>
<evidence type="ECO:0000313" key="1">
    <source>
        <dbReference type="EMBL" id="MBC3516950.1"/>
    </source>
</evidence>
<dbReference type="Pfam" id="PF02635">
    <property type="entry name" value="DsrE"/>
    <property type="match status" value="1"/>
</dbReference>
<accession>A0A8J6IH06</accession>
<dbReference type="AlphaFoldDB" id="A0A8J6IH06"/>
<dbReference type="Proteomes" id="UP000597668">
    <property type="component" value="Unassembled WGS sequence"/>
</dbReference>
<dbReference type="PANTHER" id="PTHR37691:SF1">
    <property type="entry name" value="BLR3518 PROTEIN"/>
    <property type="match status" value="1"/>
</dbReference>
<comment type="caution">
    <text evidence="1">The sequence shown here is derived from an EMBL/GenBank/DDBJ whole genome shotgun (WGS) entry which is preliminary data.</text>
</comment>
<gene>
    <name evidence="1" type="ORF">H8K20_11135</name>
</gene>
<evidence type="ECO:0000313" key="2">
    <source>
        <dbReference type="Proteomes" id="UP000597668"/>
    </source>
</evidence>